<dbReference type="PANTHER" id="PTHR23046:SF2">
    <property type="entry name" value="PHOSPHORIBOSYLAMINOIMIDAZOLE CARBOXYLASE"/>
    <property type="match status" value="1"/>
</dbReference>
<feature type="binding site" evidence="4">
    <location>
        <position position="66"/>
    </location>
    <ligand>
        <name>substrate</name>
    </ligand>
</feature>
<dbReference type="SMART" id="SM01001">
    <property type="entry name" value="AIRC"/>
    <property type="match status" value="1"/>
</dbReference>
<dbReference type="GO" id="GO:0004638">
    <property type="term" value="F:phosphoribosylaminoimidazole carboxylase activity"/>
    <property type="evidence" value="ECO:0007669"/>
    <property type="project" value="UniProtKB-UniRule"/>
</dbReference>
<evidence type="ECO:0000256" key="1">
    <source>
        <dbReference type="ARBA" id="ARBA00004747"/>
    </source>
</evidence>
<gene>
    <name evidence="4" type="primary">purE</name>
    <name evidence="7" type="ORF">CGW93_04310</name>
</gene>
<evidence type="ECO:0000259" key="6">
    <source>
        <dbReference type="SMART" id="SM01001"/>
    </source>
</evidence>
<organism evidence="7 8">
    <name type="scientific">candidate division WOR-3 bacterium 4484_18</name>
    <dbReference type="NCBI Taxonomy" id="2020626"/>
    <lineage>
        <taxon>Bacteria</taxon>
        <taxon>Bacteria division WOR-3</taxon>
    </lineage>
</organism>
<feature type="binding site" evidence="4">
    <location>
        <position position="37"/>
    </location>
    <ligand>
        <name>substrate</name>
    </ligand>
</feature>
<dbReference type="Gene3D" id="3.40.50.1970">
    <property type="match status" value="1"/>
</dbReference>
<comment type="catalytic activity">
    <reaction evidence="4">
        <text>5-amino-1-(5-phospho-D-ribosyl)imidazole-4-carboxylate + H(+) = 5-amino-1-(5-phospho-beta-D-ribosyl)imidazole + CO2</text>
        <dbReference type="Rhea" id="RHEA:10792"/>
        <dbReference type="ChEBI" id="CHEBI:15378"/>
        <dbReference type="ChEBI" id="CHEBI:16526"/>
        <dbReference type="ChEBI" id="CHEBI:77657"/>
        <dbReference type="ChEBI" id="CHEBI:137981"/>
        <dbReference type="EC" id="4.1.1.21"/>
    </reaction>
</comment>
<dbReference type="EMBL" id="NMUJ01000061">
    <property type="protein sequence ID" value="OYV02690.1"/>
    <property type="molecule type" value="Genomic_DNA"/>
</dbReference>
<comment type="caution">
    <text evidence="7">The sequence shown here is derived from an EMBL/GenBank/DDBJ whole genome shotgun (WGS) entry which is preliminary data.</text>
</comment>
<dbReference type="PANTHER" id="PTHR23046">
    <property type="entry name" value="PHOSPHORIBOSYLAMINOIMIDAZOLE CARBOXYLASE CATALYTIC SUBUNIT"/>
    <property type="match status" value="1"/>
</dbReference>
<dbReference type="PIRSF" id="PIRSF001338">
    <property type="entry name" value="AIR_carboxylase"/>
    <property type="match status" value="1"/>
</dbReference>
<comment type="pathway">
    <text evidence="1 4">Purine metabolism; IMP biosynthesis via de novo pathway; 5-amino-1-(5-phospho-D-ribosyl)imidazole-4-carboxylate from 5-amino-1-(5-phospho-D-ribosyl)imidazole (carboxylase route): step 1/1.</text>
</comment>
<feature type="binding site" evidence="4 5">
    <location>
        <position position="10"/>
    </location>
    <ligand>
        <name>substrate</name>
    </ligand>
</feature>
<dbReference type="HAMAP" id="MF_02045">
    <property type="entry name" value="PurE_classII"/>
    <property type="match status" value="1"/>
</dbReference>
<name>A0A257LTD5_UNCW3</name>
<dbReference type="EC" id="4.1.1.21" evidence="4"/>
<dbReference type="GO" id="GO:0006189">
    <property type="term" value="P:'de novo' IMP biosynthetic process"/>
    <property type="evidence" value="ECO:0007669"/>
    <property type="project" value="UniProtKB-UniRule"/>
</dbReference>
<keyword evidence="2 4" id="KW-0658">Purine biosynthesis</keyword>
<feature type="binding site" evidence="4 5">
    <location>
        <position position="13"/>
    </location>
    <ligand>
        <name>substrate</name>
    </ligand>
</feature>
<dbReference type="AlphaFoldDB" id="A0A257LTD5"/>
<evidence type="ECO:0000256" key="3">
    <source>
        <dbReference type="ARBA" id="ARBA00023239"/>
    </source>
</evidence>
<dbReference type="Proteomes" id="UP000216312">
    <property type="component" value="Unassembled WGS sequence"/>
</dbReference>
<proteinExistence type="inferred from homology"/>
<keyword evidence="3 4" id="KW-0456">Lyase</keyword>
<dbReference type="InterPro" id="IPR000031">
    <property type="entry name" value="PurE_dom"/>
</dbReference>
<feature type="binding site" evidence="4">
    <location>
        <position position="64"/>
    </location>
    <ligand>
        <name>substrate</name>
    </ligand>
</feature>
<comment type="similarity">
    <text evidence="4">Belongs to the AIR carboxylase family. Class II subfamily.</text>
</comment>
<evidence type="ECO:0000256" key="2">
    <source>
        <dbReference type="ARBA" id="ARBA00022755"/>
    </source>
</evidence>
<dbReference type="InterPro" id="IPR033626">
    <property type="entry name" value="PurE_classII"/>
</dbReference>
<evidence type="ECO:0000256" key="4">
    <source>
        <dbReference type="HAMAP-Rule" id="MF_02045"/>
    </source>
</evidence>
<feature type="binding site" evidence="4 5">
    <location>
        <position position="40"/>
    </location>
    <ligand>
        <name>substrate</name>
    </ligand>
</feature>
<dbReference type="InterPro" id="IPR024694">
    <property type="entry name" value="PurE_prokaryotes"/>
</dbReference>
<accession>A0A257LTD5</accession>
<evidence type="ECO:0000313" key="7">
    <source>
        <dbReference type="EMBL" id="OYV02690.1"/>
    </source>
</evidence>
<dbReference type="Pfam" id="PF00731">
    <property type="entry name" value="AIRC"/>
    <property type="match status" value="1"/>
</dbReference>
<reference evidence="8" key="1">
    <citation type="submission" date="2017-07" db="EMBL/GenBank/DDBJ databases">
        <title>Novel pathways for hydrocarbon cycling and metabolic interdependencies in hydrothermal sediment communities.</title>
        <authorList>
            <person name="Dombrowski N."/>
            <person name="Seitz K."/>
            <person name="Teske A."/>
            <person name="Baker B."/>
        </authorList>
    </citation>
    <scope>NUCLEOTIDE SEQUENCE [LARGE SCALE GENOMIC DNA]</scope>
</reference>
<sequence length="155" mass="16859">MGKIVIIMGSKKDLPHADKIANKVREFGVECTLRVASAHKTPEQVLDILREYEHANVVYITVAGKSDALSGLVDANTTQPVIACPPPSDKFATVDIFSILRMPTGVTPMVVLNPENAAIAAIKVLGVVDTGLRDKIKKYQHTQKEALKRADTELK</sequence>
<evidence type="ECO:0000313" key="8">
    <source>
        <dbReference type="Proteomes" id="UP000216312"/>
    </source>
</evidence>
<dbReference type="UniPathway" id="UPA00074">
    <property type="reaction ID" value="UER00130"/>
</dbReference>
<evidence type="ECO:0000256" key="5">
    <source>
        <dbReference type="PIRSR" id="PIRSR001338-1"/>
    </source>
</evidence>
<dbReference type="SUPFAM" id="SSF52255">
    <property type="entry name" value="N5-CAIR mutase (phosphoribosylaminoimidazole carboxylase, PurE)"/>
    <property type="match status" value="1"/>
</dbReference>
<comment type="function">
    <text evidence="4">Catalyzes the reversible conversion of 5-aminoimidazole ribonucleotide (AIR) and CO(2) to 4-carboxy-5-aminoimidazole ribonucleotide (CAIR).</text>
</comment>
<protein>
    <recommendedName>
        <fullName evidence="4">Phosphoribosylaminoimidazole carboxylase</fullName>
        <ecNumber evidence="4">4.1.1.21</ecNumber>
    </recommendedName>
    <alternativeName>
        <fullName evidence="4">AIR carboxylase</fullName>
        <shortName evidence="4">AIRC</shortName>
    </alternativeName>
</protein>
<feature type="domain" description="PurE" evidence="6">
    <location>
        <begin position="2"/>
        <end position="147"/>
    </location>
</feature>